<dbReference type="Proteomes" id="UP000664882">
    <property type="component" value="Unassembled WGS sequence"/>
</dbReference>
<keyword evidence="2" id="KW-1185">Reference proteome</keyword>
<proteinExistence type="predicted"/>
<evidence type="ECO:0000313" key="2">
    <source>
        <dbReference type="Proteomes" id="UP000664882"/>
    </source>
</evidence>
<evidence type="ECO:0000313" key="1">
    <source>
        <dbReference type="EMBL" id="MBO1519579.1"/>
    </source>
</evidence>
<gene>
    <name evidence="1" type="ORF">J3U76_08070</name>
</gene>
<dbReference type="Gene3D" id="1.25.40.10">
    <property type="entry name" value="Tetratricopeptide repeat domain"/>
    <property type="match status" value="1"/>
</dbReference>
<accession>A0ABS3NG79</accession>
<dbReference type="InterPro" id="IPR011990">
    <property type="entry name" value="TPR-like_helical_dom_sf"/>
</dbReference>
<dbReference type="EMBL" id="JAGDFX010000008">
    <property type="protein sequence ID" value="MBO1519579.1"/>
    <property type="molecule type" value="Genomic_DNA"/>
</dbReference>
<comment type="caution">
    <text evidence="1">The sequence shown here is derived from an EMBL/GenBank/DDBJ whole genome shotgun (WGS) entry which is preliminary data.</text>
</comment>
<protein>
    <submittedName>
        <fullName evidence="1">Uncharacterized protein</fullName>
    </submittedName>
</protein>
<sequence length="55" mass="6101">MPQSLKQAYAWWSVAAASGHTKAKKNRDIAAKELTPKSLSEGQALAVEYFEKYSN</sequence>
<name>A0ABS3NG79_9GAMM</name>
<reference evidence="1 2" key="1">
    <citation type="submission" date="2021-03" db="EMBL/GenBank/DDBJ databases">
        <title>Oceanisphaera sp. nov., isolated from the intestine.</title>
        <authorList>
            <person name="Zhao L.-H."/>
            <person name="Shi L.-F."/>
        </authorList>
    </citation>
    <scope>NUCLEOTIDE SEQUENCE [LARGE SCALE GENOMIC DNA]</scope>
    <source>
        <strain evidence="1 2">DM8</strain>
    </source>
</reference>
<organism evidence="1 2">
    <name type="scientific">Oceanisphaera pacifica</name>
    <dbReference type="NCBI Taxonomy" id="2818389"/>
    <lineage>
        <taxon>Bacteria</taxon>
        <taxon>Pseudomonadati</taxon>
        <taxon>Pseudomonadota</taxon>
        <taxon>Gammaproteobacteria</taxon>
        <taxon>Aeromonadales</taxon>
        <taxon>Aeromonadaceae</taxon>
        <taxon>Oceanisphaera</taxon>
    </lineage>
</organism>